<dbReference type="InterPro" id="IPR036097">
    <property type="entry name" value="HisK_dim/P_sf"/>
</dbReference>
<dbReference type="InterPro" id="IPR005467">
    <property type="entry name" value="His_kinase_dom"/>
</dbReference>
<dbReference type="Proteomes" id="UP000783863">
    <property type="component" value="Unassembled WGS sequence"/>
</dbReference>
<evidence type="ECO:0000313" key="7">
    <source>
        <dbReference type="EMBL" id="MBX0305854.1"/>
    </source>
</evidence>
<dbReference type="CDD" id="cd00082">
    <property type="entry name" value="HisKA"/>
    <property type="match status" value="1"/>
</dbReference>
<comment type="catalytic activity">
    <reaction evidence="1">
        <text>ATP + protein L-histidine = ADP + protein N-phospho-L-histidine.</text>
        <dbReference type="EC" id="2.7.13.3"/>
    </reaction>
</comment>
<dbReference type="InterPro" id="IPR003661">
    <property type="entry name" value="HisK_dim/P_dom"/>
</dbReference>
<dbReference type="GO" id="GO:0007234">
    <property type="term" value="P:osmosensory signaling via phosphorelay pathway"/>
    <property type="evidence" value="ECO:0007669"/>
    <property type="project" value="TreeGrafter"/>
</dbReference>
<dbReference type="InterPro" id="IPR035965">
    <property type="entry name" value="PAS-like_dom_sf"/>
</dbReference>
<evidence type="ECO:0000313" key="8">
    <source>
        <dbReference type="Proteomes" id="UP000783863"/>
    </source>
</evidence>
<feature type="transmembrane region" description="Helical" evidence="5">
    <location>
        <begin position="41"/>
        <end position="62"/>
    </location>
</feature>
<dbReference type="SMART" id="SM00388">
    <property type="entry name" value="HisKA"/>
    <property type="match status" value="1"/>
</dbReference>
<sequence length="573" mass="61621">MVSSLPLWLWYVSIQVVSAALLAATGYLVCSQPEAHHQREFVAYVAVQAVWLLVATTKFLVGPPELKYALSLLTDLLALGAITSIAYFATVYTNRSLSLRRPQNALFVGWLVVAVGSILTEPLFGFQYASVTYHQEPIAYLAVTPGPAYLLGSGMAVAVVLVSLVYLTRLFISSTHRPTSSVLLLVAAAVASFLPNLVSTLNIVPLLPGYDYTVFGIVPLTVILGYTVFFRGELDLAPMARAEIVDDIDDVLLGLDDAGRVVDYNAAAGPLLPEDVATPVGTALSELLPGLAAEVPLPEAGEDDVSATYTTVVDGRRTHYAVSVSSIVERGTVAGYTVVLRDVTAVERSKRELQRQNDQLEQFASTVAHDLRNPLQVADGAGTLLHEQLQAADAPEAATAADHIDRVTGAVARMDDRLDELQTLAKHAQSVTETESVEFGAAVRGAWDEVDTTDMTLDVRSGGTIQAERGRLASVLEQLVRHSRERAAARVEVTLTESGFTYRDDGRQIPATEHTELFDSDTTTTAQGVGLGLEIVRTQVESQGWSISIEQADERTAFVVTGAETTVKTEPRA</sequence>
<dbReference type="InterPro" id="IPR031621">
    <property type="entry name" value="HisKA_7TM"/>
</dbReference>
<gene>
    <name evidence="7" type="ORF">EGD98_19605</name>
</gene>
<evidence type="ECO:0000256" key="2">
    <source>
        <dbReference type="ARBA" id="ARBA00012438"/>
    </source>
</evidence>
<proteinExistence type="predicted"/>
<dbReference type="EMBL" id="RKLQ01000006">
    <property type="protein sequence ID" value="MBX0305854.1"/>
    <property type="molecule type" value="Genomic_DNA"/>
</dbReference>
<evidence type="ECO:0000259" key="6">
    <source>
        <dbReference type="PROSITE" id="PS50109"/>
    </source>
</evidence>
<feature type="transmembrane region" description="Helical" evidence="5">
    <location>
        <begin position="210"/>
        <end position="229"/>
    </location>
</feature>
<organism evidence="7 8">
    <name type="scientific">Haloarcula salinisoli</name>
    <dbReference type="NCBI Taxonomy" id="2487746"/>
    <lineage>
        <taxon>Archaea</taxon>
        <taxon>Methanobacteriati</taxon>
        <taxon>Methanobacteriota</taxon>
        <taxon>Stenosarchaea group</taxon>
        <taxon>Halobacteria</taxon>
        <taxon>Halobacteriales</taxon>
        <taxon>Haloarculaceae</taxon>
        <taxon>Haloarcula</taxon>
    </lineage>
</organism>
<dbReference type="SUPFAM" id="SSF55785">
    <property type="entry name" value="PYP-like sensor domain (PAS domain)"/>
    <property type="match status" value="1"/>
</dbReference>
<dbReference type="SMART" id="SM00387">
    <property type="entry name" value="HATPase_c"/>
    <property type="match status" value="1"/>
</dbReference>
<keyword evidence="4" id="KW-0418">Kinase</keyword>
<keyword evidence="5" id="KW-1133">Transmembrane helix</keyword>
<dbReference type="GO" id="GO:0000156">
    <property type="term" value="F:phosphorelay response regulator activity"/>
    <property type="evidence" value="ECO:0007669"/>
    <property type="project" value="TreeGrafter"/>
</dbReference>
<dbReference type="AlphaFoldDB" id="A0A8J7YN73"/>
<dbReference type="PROSITE" id="PS50109">
    <property type="entry name" value="HIS_KIN"/>
    <property type="match status" value="1"/>
</dbReference>
<dbReference type="PANTHER" id="PTHR42878:SF14">
    <property type="entry name" value="OSMOLARITY TWO-COMPONENT SYSTEM PROTEIN SSK1"/>
    <property type="match status" value="1"/>
</dbReference>
<keyword evidence="3" id="KW-0808">Transferase</keyword>
<evidence type="ECO:0000256" key="1">
    <source>
        <dbReference type="ARBA" id="ARBA00000085"/>
    </source>
</evidence>
<dbReference type="Pfam" id="PF02518">
    <property type="entry name" value="HATPase_c"/>
    <property type="match status" value="1"/>
</dbReference>
<reference evidence="7" key="1">
    <citation type="submission" date="2021-06" db="EMBL/GenBank/DDBJ databases">
        <title>Halomicroarcula sp. F24A a new haloarchaeum isolated from saline soil.</title>
        <authorList>
            <person name="Duran-Viseras A."/>
            <person name="Sanchez-Porro C."/>
            <person name="Ventosa A."/>
        </authorList>
    </citation>
    <scope>NUCLEOTIDE SEQUENCE</scope>
    <source>
        <strain evidence="7">F24A</strain>
    </source>
</reference>
<keyword evidence="8" id="KW-1185">Reference proteome</keyword>
<dbReference type="InterPro" id="IPR013656">
    <property type="entry name" value="PAS_4"/>
</dbReference>
<dbReference type="GO" id="GO:0000155">
    <property type="term" value="F:phosphorelay sensor kinase activity"/>
    <property type="evidence" value="ECO:0007669"/>
    <property type="project" value="InterPro"/>
</dbReference>
<dbReference type="SUPFAM" id="SSF55874">
    <property type="entry name" value="ATPase domain of HSP90 chaperone/DNA topoisomerase II/histidine kinase"/>
    <property type="match status" value="1"/>
</dbReference>
<dbReference type="Pfam" id="PF16927">
    <property type="entry name" value="HisKA_7TM"/>
    <property type="match status" value="1"/>
</dbReference>
<dbReference type="InterPro" id="IPR050351">
    <property type="entry name" value="BphY/WalK/GraS-like"/>
</dbReference>
<feature type="transmembrane region" description="Helical" evidence="5">
    <location>
        <begin position="148"/>
        <end position="167"/>
    </location>
</feature>
<evidence type="ECO:0000256" key="5">
    <source>
        <dbReference type="SAM" id="Phobius"/>
    </source>
</evidence>
<feature type="domain" description="Histidine kinase" evidence="6">
    <location>
        <begin position="366"/>
        <end position="566"/>
    </location>
</feature>
<comment type="caution">
    <text evidence="7">The sequence shown here is derived from an EMBL/GenBank/DDBJ whole genome shotgun (WGS) entry which is preliminary data.</text>
</comment>
<accession>A0A8J7YN73</accession>
<evidence type="ECO:0000256" key="4">
    <source>
        <dbReference type="ARBA" id="ARBA00022777"/>
    </source>
</evidence>
<dbReference type="SUPFAM" id="SSF47384">
    <property type="entry name" value="Homodimeric domain of signal transducing histidine kinase"/>
    <property type="match status" value="1"/>
</dbReference>
<dbReference type="Gene3D" id="1.10.287.130">
    <property type="match status" value="1"/>
</dbReference>
<dbReference type="InterPro" id="IPR036890">
    <property type="entry name" value="HATPase_C_sf"/>
</dbReference>
<feature type="transmembrane region" description="Helical" evidence="5">
    <location>
        <begin position="68"/>
        <end position="93"/>
    </location>
</feature>
<dbReference type="EC" id="2.7.13.3" evidence="2"/>
<keyword evidence="5" id="KW-0812">Transmembrane</keyword>
<dbReference type="GO" id="GO:0030295">
    <property type="term" value="F:protein kinase activator activity"/>
    <property type="evidence" value="ECO:0007669"/>
    <property type="project" value="TreeGrafter"/>
</dbReference>
<feature type="transmembrane region" description="Helical" evidence="5">
    <location>
        <begin position="105"/>
        <end position="128"/>
    </location>
</feature>
<dbReference type="Gene3D" id="3.30.450.20">
    <property type="entry name" value="PAS domain"/>
    <property type="match status" value="1"/>
</dbReference>
<dbReference type="Gene3D" id="3.30.565.10">
    <property type="entry name" value="Histidine kinase-like ATPase, C-terminal domain"/>
    <property type="match status" value="1"/>
</dbReference>
<dbReference type="InterPro" id="IPR003594">
    <property type="entry name" value="HATPase_dom"/>
</dbReference>
<feature type="transmembrane region" description="Helical" evidence="5">
    <location>
        <begin position="179"/>
        <end position="198"/>
    </location>
</feature>
<evidence type="ECO:0000256" key="3">
    <source>
        <dbReference type="ARBA" id="ARBA00022679"/>
    </source>
</evidence>
<name>A0A8J7YN73_9EURY</name>
<keyword evidence="5" id="KW-0472">Membrane</keyword>
<dbReference type="Pfam" id="PF08448">
    <property type="entry name" value="PAS_4"/>
    <property type="match status" value="1"/>
</dbReference>
<dbReference type="PANTHER" id="PTHR42878">
    <property type="entry name" value="TWO-COMPONENT HISTIDINE KINASE"/>
    <property type="match status" value="1"/>
</dbReference>
<dbReference type="Pfam" id="PF00512">
    <property type="entry name" value="HisKA"/>
    <property type="match status" value="1"/>
</dbReference>
<dbReference type="RefSeq" id="WP_220590049.1">
    <property type="nucleotide sequence ID" value="NZ_RKLQ01000006.1"/>
</dbReference>
<feature type="transmembrane region" description="Helical" evidence="5">
    <location>
        <begin position="6"/>
        <end position="29"/>
    </location>
</feature>
<protein>
    <recommendedName>
        <fullName evidence="2">histidine kinase</fullName>
        <ecNumber evidence="2">2.7.13.3</ecNumber>
    </recommendedName>
</protein>